<feature type="region of interest" description="Disordered" evidence="1">
    <location>
        <begin position="1"/>
        <end position="23"/>
    </location>
</feature>
<dbReference type="EMBL" id="AMBO01000353">
    <property type="protein sequence ID" value="EKC99985.1"/>
    <property type="molecule type" value="Genomic_DNA"/>
</dbReference>
<evidence type="ECO:0000256" key="1">
    <source>
        <dbReference type="SAM" id="MobiDB-lite"/>
    </source>
</evidence>
<evidence type="ECO:0000313" key="2">
    <source>
        <dbReference type="EMBL" id="EKC99985.1"/>
    </source>
</evidence>
<dbReference type="Proteomes" id="UP000006757">
    <property type="component" value="Unassembled WGS sequence"/>
</dbReference>
<reference evidence="2 3" key="1">
    <citation type="journal article" date="2012" name="Eukaryot. Cell">
        <title>Genome sequence of the Trichosporon asahii environmental strain CBS 8904.</title>
        <authorList>
            <person name="Yang R.Y."/>
            <person name="Li H.T."/>
            <person name="Zhu H."/>
            <person name="Zhou G.P."/>
            <person name="Wang M."/>
            <person name="Wang L."/>
        </authorList>
    </citation>
    <scope>NUCLEOTIDE SEQUENCE [LARGE SCALE GENOMIC DNA]</scope>
    <source>
        <strain evidence="2 3">CBS 8904</strain>
    </source>
</reference>
<proteinExistence type="predicted"/>
<comment type="caution">
    <text evidence="2">The sequence shown here is derived from an EMBL/GenBank/DDBJ whole genome shotgun (WGS) entry which is preliminary data.</text>
</comment>
<sequence>MDALAHSPPGTDQQSPDPSPVDRLQAHVRFLLGRIDEIERERDAARAEAAAHNTRIVDLLQEAHRQDVRSLHTAIDHAQKQDAQQDRIDHAQQMARDAQQHLQDCQRSVIVANERAAVAEQRALAAEQRALAAEQCALAANARAAVAEHQALAAIERADEAEDCAALAEDCAAVAEDHAIAAEHRAFAAEHRAFAAEHTAETNKPDSDSLFSPLDQWQEWSHAKLDALAMNMASRRIVPLECQERLAALQDEAKIEPDILQAYTFACDIAVLEQQLL</sequence>
<dbReference type="STRING" id="1220162.K1VGM0"/>
<keyword evidence="3" id="KW-1185">Reference proteome</keyword>
<gene>
    <name evidence="2" type="ORF">A1Q2_05705</name>
</gene>
<protein>
    <submittedName>
        <fullName evidence="2">Uncharacterized protein</fullName>
    </submittedName>
</protein>
<name>K1VGM0_TRIAC</name>
<accession>K1VGM0</accession>
<dbReference type="HOGENOM" id="CLU_1005394_0_0_1"/>
<organism evidence="2 3">
    <name type="scientific">Trichosporon asahii var. asahii (strain CBS 8904)</name>
    <name type="common">Yeast</name>
    <dbReference type="NCBI Taxonomy" id="1220162"/>
    <lineage>
        <taxon>Eukaryota</taxon>
        <taxon>Fungi</taxon>
        <taxon>Dikarya</taxon>
        <taxon>Basidiomycota</taxon>
        <taxon>Agaricomycotina</taxon>
        <taxon>Tremellomycetes</taxon>
        <taxon>Trichosporonales</taxon>
        <taxon>Trichosporonaceae</taxon>
        <taxon>Trichosporon</taxon>
    </lineage>
</organism>
<dbReference type="AlphaFoldDB" id="K1VGM0"/>
<dbReference type="InParanoid" id="K1VGM0"/>
<evidence type="ECO:0000313" key="3">
    <source>
        <dbReference type="Proteomes" id="UP000006757"/>
    </source>
</evidence>